<protein>
    <submittedName>
        <fullName evidence="6">LysR family transcriptional regulator</fullName>
    </submittedName>
</protein>
<gene>
    <name evidence="6" type="ORF">CJU94_37310</name>
</gene>
<dbReference type="PANTHER" id="PTHR30126">
    <property type="entry name" value="HTH-TYPE TRANSCRIPTIONAL REGULATOR"/>
    <property type="match status" value="1"/>
</dbReference>
<keyword evidence="7" id="KW-1185">Reference proteome</keyword>
<dbReference type="Gene3D" id="3.40.190.290">
    <property type="match status" value="1"/>
</dbReference>
<dbReference type="SUPFAM" id="SSF46785">
    <property type="entry name" value="Winged helix' DNA-binding domain"/>
    <property type="match status" value="1"/>
</dbReference>
<dbReference type="InterPro" id="IPR036388">
    <property type="entry name" value="WH-like_DNA-bd_sf"/>
</dbReference>
<dbReference type="AlphaFoldDB" id="A0A248VXS7"/>
<name>A0A248VXS7_9BURK</name>
<evidence type="ECO:0000256" key="1">
    <source>
        <dbReference type="ARBA" id="ARBA00009437"/>
    </source>
</evidence>
<dbReference type="InterPro" id="IPR005119">
    <property type="entry name" value="LysR_subst-bd"/>
</dbReference>
<evidence type="ECO:0000313" key="7">
    <source>
        <dbReference type="Proteomes" id="UP000215158"/>
    </source>
</evidence>
<comment type="similarity">
    <text evidence="1">Belongs to the LysR transcriptional regulatory family.</text>
</comment>
<dbReference type="CDD" id="cd08420">
    <property type="entry name" value="PBP2_CysL_like"/>
    <property type="match status" value="1"/>
</dbReference>
<evidence type="ECO:0000313" key="6">
    <source>
        <dbReference type="EMBL" id="ASW03839.1"/>
    </source>
</evidence>
<evidence type="ECO:0000256" key="2">
    <source>
        <dbReference type="ARBA" id="ARBA00023015"/>
    </source>
</evidence>
<accession>A0A248VXS7</accession>
<dbReference type="SUPFAM" id="SSF53850">
    <property type="entry name" value="Periplasmic binding protein-like II"/>
    <property type="match status" value="1"/>
</dbReference>
<dbReference type="FunFam" id="1.10.10.10:FF:000001">
    <property type="entry name" value="LysR family transcriptional regulator"/>
    <property type="match status" value="1"/>
</dbReference>
<dbReference type="PANTHER" id="PTHR30126:SF39">
    <property type="entry name" value="HTH-TYPE TRANSCRIPTIONAL REGULATOR CYSL"/>
    <property type="match status" value="1"/>
</dbReference>
<dbReference type="PRINTS" id="PR00039">
    <property type="entry name" value="HTHLYSR"/>
</dbReference>
<dbReference type="EMBL" id="CP022992">
    <property type="protein sequence ID" value="ASW03839.1"/>
    <property type="molecule type" value="Genomic_DNA"/>
</dbReference>
<dbReference type="Gene3D" id="1.10.10.10">
    <property type="entry name" value="Winged helix-like DNA-binding domain superfamily/Winged helix DNA-binding domain"/>
    <property type="match status" value="1"/>
</dbReference>
<proteinExistence type="inferred from homology"/>
<dbReference type="RefSeq" id="WP_095423603.1">
    <property type="nucleotide sequence ID" value="NZ_CP022992.1"/>
</dbReference>
<dbReference type="OrthoDB" id="9808620at2"/>
<geneLocation type="plasmid" evidence="6 7">
    <name>pBN2</name>
</geneLocation>
<keyword evidence="2" id="KW-0805">Transcription regulation</keyword>
<evidence type="ECO:0000256" key="4">
    <source>
        <dbReference type="ARBA" id="ARBA00023163"/>
    </source>
</evidence>
<dbReference type="KEGG" id="parb:CJU94_37310"/>
<sequence>MNFTHLAAFFSVAETGSVTAASERLHVSQPALTREIRELEERVGVPLFDRLPRGMQPTEAGRLLAEYAAQIFSLADAAETAIGEFAGLTRGHLGLASSRTIGVYLLPPVLDEFRRLYPGITVDLAVSNTEHVEETVLAHERQLGLIEGPYDASAFDATVIGRDELIAVAGASHPLTRKRRVSAAEVGNAELVMREPGSGTRMVIEDAYARHGYELSPKLSVGSAEAIKRMLRLGNAVAWVSRQTVADELATGVLVQLRVHDLKIERDLNMIWRKARALSPSARAFRTLADQMFEHMIV</sequence>
<feature type="domain" description="HTH lysR-type" evidence="5">
    <location>
        <begin position="1"/>
        <end position="58"/>
    </location>
</feature>
<evidence type="ECO:0000256" key="3">
    <source>
        <dbReference type="ARBA" id="ARBA00023125"/>
    </source>
</evidence>
<reference evidence="6 7" key="1">
    <citation type="submission" date="2017-08" db="EMBL/GenBank/DDBJ databases">
        <title>Identification and genetic characteristics of simultaneous BTEX- and naphthalene-degrading Paraburkholderia sp. BN5 isolated from petroleum-contaminated soil.</title>
        <authorList>
            <person name="Lee Y."/>
            <person name="Jeon C.O."/>
        </authorList>
    </citation>
    <scope>NUCLEOTIDE SEQUENCE [LARGE SCALE GENOMIC DNA]</scope>
    <source>
        <strain evidence="6 7">BN5</strain>
        <plasmid evidence="6 7">pBN2</plasmid>
    </source>
</reference>
<keyword evidence="6" id="KW-0614">Plasmid</keyword>
<dbReference type="GO" id="GO:0000976">
    <property type="term" value="F:transcription cis-regulatory region binding"/>
    <property type="evidence" value="ECO:0007669"/>
    <property type="project" value="TreeGrafter"/>
</dbReference>
<dbReference type="Proteomes" id="UP000215158">
    <property type="component" value="Plasmid pBN2"/>
</dbReference>
<organism evidence="6 7">
    <name type="scientific">Paraburkholderia aromaticivorans</name>
    <dbReference type="NCBI Taxonomy" id="2026199"/>
    <lineage>
        <taxon>Bacteria</taxon>
        <taxon>Pseudomonadati</taxon>
        <taxon>Pseudomonadota</taxon>
        <taxon>Betaproteobacteria</taxon>
        <taxon>Burkholderiales</taxon>
        <taxon>Burkholderiaceae</taxon>
        <taxon>Paraburkholderia</taxon>
    </lineage>
</organism>
<evidence type="ECO:0000259" key="5">
    <source>
        <dbReference type="PROSITE" id="PS50931"/>
    </source>
</evidence>
<dbReference type="Pfam" id="PF00126">
    <property type="entry name" value="HTH_1"/>
    <property type="match status" value="1"/>
</dbReference>
<dbReference type="InterPro" id="IPR000847">
    <property type="entry name" value="LysR_HTH_N"/>
</dbReference>
<keyword evidence="4" id="KW-0804">Transcription</keyword>
<dbReference type="PROSITE" id="PS50931">
    <property type="entry name" value="HTH_LYSR"/>
    <property type="match status" value="1"/>
</dbReference>
<keyword evidence="3" id="KW-0238">DNA-binding</keyword>
<dbReference type="Pfam" id="PF03466">
    <property type="entry name" value="LysR_substrate"/>
    <property type="match status" value="1"/>
</dbReference>
<dbReference type="InterPro" id="IPR036390">
    <property type="entry name" value="WH_DNA-bd_sf"/>
</dbReference>
<dbReference type="GO" id="GO:0003700">
    <property type="term" value="F:DNA-binding transcription factor activity"/>
    <property type="evidence" value="ECO:0007669"/>
    <property type="project" value="InterPro"/>
</dbReference>